<keyword evidence="3" id="KW-1185">Reference proteome</keyword>
<dbReference type="SMART" id="SM00278">
    <property type="entry name" value="HhH1"/>
    <property type="match status" value="2"/>
</dbReference>
<dbReference type="Proteomes" id="UP000225740">
    <property type="component" value="Unassembled WGS sequence"/>
</dbReference>
<name>A0A2G1W4F6_9BACT</name>
<dbReference type="InterPro" id="IPR010994">
    <property type="entry name" value="RuvA_2-like"/>
</dbReference>
<dbReference type="OrthoDB" id="9790239at2"/>
<accession>A0A2G1W4F6</accession>
<dbReference type="Gene3D" id="1.10.150.320">
    <property type="entry name" value="Photosystem II 12 kDa extrinsic protein"/>
    <property type="match status" value="1"/>
</dbReference>
<dbReference type="PANTHER" id="PTHR21180">
    <property type="entry name" value="ENDONUCLEASE/EXONUCLEASE/PHOSPHATASE FAMILY DOMAIN-CONTAINING PROTEIN 1"/>
    <property type="match status" value="1"/>
</dbReference>
<dbReference type="GO" id="GO:0006281">
    <property type="term" value="P:DNA repair"/>
    <property type="evidence" value="ECO:0007669"/>
    <property type="project" value="InterPro"/>
</dbReference>
<dbReference type="InterPro" id="IPR003583">
    <property type="entry name" value="Hlx-hairpin-Hlx_DNA-bd_motif"/>
</dbReference>
<dbReference type="GO" id="GO:0015627">
    <property type="term" value="C:type II protein secretion system complex"/>
    <property type="evidence" value="ECO:0007669"/>
    <property type="project" value="TreeGrafter"/>
</dbReference>
<evidence type="ECO:0000313" key="2">
    <source>
        <dbReference type="EMBL" id="PHQ33549.1"/>
    </source>
</evidence>
<protein>
    <submittedName>
        <fullName evidence="2">Competence protein ComEA</fullName>
    </submittedName>
</protein>
<gene>
    <name evidence="2" type="ORF">CEE69_19855</name>
</gene>
<dbReference type="GO" id="GO:0015628">
    <property type="term" value="P:protein secretion by the type II secretion system"/>
    <property type="evidence" value="ECO:0007669"/>
    <property type="project" value="TreeGrafter"/>
</dbReference>
<dbReference type="SUPFAM" id="SSF47781">
    <property type="entry name" value="RuvA domain 2-like"/>
    <property type="match status" value="1"/>
</dbReference>
<evidence type="ECO:0000259" key="1">
    <source>
        <dbReference type="SMART" id="SM00278"/>
    </source>
</evidence>
<feature type="domain" description="Helix-hairpin-helix DNA-binding motif class 1" evidence="1">
    <location>
        <begin position="79"/>
        <end position="98"/>
    </location>
</feature>
<dbReference type="AlphaFoldDB" id="A0A2G1W4F6"/>
<dbReference type="Pfam" id="PF12836">
    <property type="entry name" value="HHH_3"/>
    <property type="match status" value="1"/>
</dbReference>
<sequence length="162" mass="17285">MLMSATEGQAETAAGGHSANRTTCVLTHSGLQLAVSLLVLLAAVSWMQTTSTRSQSEASGRSPDAFPQLSIALNSSDARELSLLPGIGPKLADRVVRHRDSHGPFGSVEDLLAVHGVGPKLLQSLRPWVHVNRRRVTDRFDDFGGGGHDERLARVVSGRLSD</sequence>
<comment type="caution">
    <text evidence="2">The sequence shown here is derived from an EMBL/GenBank/DDBJ whole genome shotgun (WGS) entry which is preliminary data.</text>
</comment>
<evidence type="ECO:0000313" key="3">
    <source>
        <dbReference type="Proteomes" id="UP000225740"/>
    </source>
</evidence>
<dbReference type="PANTHER" id="PTHR21180:SF32">
    <property type="entry name" value="ENDONUCLEASE_EXONUCLEASE_PHOSPHATASE FAMILY DOMAIN-CONTAINING PROTEIN 1"/>
    <property type="match status" value="1"/>
</dbReference>
<dbReference type="InterPro" id="IPR051675">
    <property type="entry name" value="Endo/Exo/Phosphatase_dom_1"/>
</dbReference>
<proteinExistence type="predicted"/>
<organism evidence="2 3">
    <name type="scientific">Rhodopirellula bahusiensis</name>
    <dbReference type="NCBI Taxonomy" id="2014065"/>
    <lineage>
        <taxon>Bacteria</taxon>
        <taxon>Pseudomonadati</taxon>
        <taxon>Planctomycetota</taxon>
        <taxon>Planctomycetia</taxon>
        <taxon>Pirellulales</taxon>
        <taxon>Pirellulaceae</taxon>
        <taxon>Rhodopirellula</taxon>
    </lineage>
</organism>
<dbReference type="EMBL" id="NIZW01000016">
    <property type="protein sequence ID" value="PHQ33549.1"/>
    <property type="molecule type" value="Genomic_DNA"/>
</dbReference>
<feature type="domain" description="Helix-hairpin-helix DNA-binding motif class 1" evidence="1">
    <location>
        <begin position="109"/>
        <end position="128"/>
    </location>
</feature>
<reference evidence="2 3" key="1">
    <citation type="submission" date="2017-06" db="EMBL/GenBank/DDBJ databases">
        <title>Description of Rhodopirellula bahusiensis sp. nov.</title>
        <authorList>
            <person name="Kizina J."/>
            <person name="Harder J."/>
        </authorList>
    </citation>
    <scope>NUCLEOTIDE SEQUENCE [LARGE SCALE GENOMIC DNA]</scope>
    <source>
        <strain evidence="2 3">SWK21</strain>
    </source>
</reference>
<dbReference type="GO" id="GO:0003677">
    <property type="term" value="F:DNA binding"/>
    <property type="evidence" value="ECO:0007669"/>
    <property type="project" value="InterPro"/>
</dbReference>